<keyword evidence="1" id="KW-1133">Transmembrane helix</keyword>
<dbReference type="AlphaFoldDB" id="A0A5S6QB81"/>
<keyword evidence="2" id="KW-1185">Reference proteome</keyword>
<evidence type="ECO:0000313" key="3">
    <source>
        <dbReference type="WBParaSite" id="TMUE_1000004576.1"/>
    </source>
</evidence>
<sequence>MNADDYCEKTLSSIMFAHGDAAKPLRETLLLLKSALEHQLLRYLQAALRASSRTTSGPSEAIGCLDLLTAIHMDRRLLRQTIYRFGIRDYTSIMSRTSAETRAKDSSSGWEREKSERYQLCVSAVHLLFPTGFTLRKLIESHRKLTVCRQLKVYMRCSEFNDAQYKLLSDARAVSFIDANASVRKFCLWLSHVGLKDYIMGMSKLAVELLATIAYGIIATIMDIAISLPQHGAPNVPLQPDHMKEAIRRYLSQLVPTSI</sequence>
<evidence type="ECO:0000256" key="1">
    <source>
        <dbReference type="SAM" id="Phobius"/>
    </source>
</evidence>
<organism evidence="2 3">
    <name type="scientific">Trichuris muris</name>
    <name type="common">Mouse whipworm</name>
    <dbReference type="NCBI Taxonomy" id="70415"/>
    <lineage>
        <taxon>Eukaryota</taxon>
        <taxon>Metazoa</taxon>
        <taxon>Ecdysozoa</taxon>
        <taxon>Nematoda</taxon>
        <taxon>Enoplea</taxon>
        <taxon>Dorylaimia</taxon>
        <taxon>Trichinellida</taxon>
        <taxon>Trichuridae</taxon>
        <taxon>Trichuris</taxon>
    </lineage>
</organism>
<keyword evidence="1" id="KW-0812">Transmembrane</keyword>
<keyword evidence="1" id="KW-0472">Membrane</keyword>
<dbReference type="Proteomes" id="UP000046395">
    <property type="component" value="Unassembled WGS sequence"/>
</dbReference>
<name>A0A5S6QB81_TRIMR</name>
<dbReference type="WBParaSite" id="TMUE_1000004576.1">
    <property type="protein sequence ID" value="TMUE_1000004576.1"/>
    <property type="gene ID" value="WBGene00295358"/>
</dbReference>
<proteinExistence type="predicted"/>
<dbReference type="STRING" id="70415.A0A5S6QB81"/>
<reference evidence="3" key="1">
    <citation type="submission" date="2019-12" db="UniProtKB">
        <authorList>
            <consortium name="WormBaseParasite"/>
        </authorList>
    </citation>
    <scope>IDENTIFICATION</scope>
</reference>
<feature type="transmembrane region" description="Helical" evidence="1">
    <location>
        <begin position="205"/>
        <end position="228"/>
    </location>
</feature>
<accession>A0A5S6QB81</accession>
<evidence type="ECO:0000313" key="2">
    <source>
        <dbReference type="Proteomes" id="UP000046395"/>
    </source>
</evidence>
<protein>
    <submittedName>
        <fullName evidence="3">Uncharacterized protein</fullName>
    </submittedName>
</protein>